<keyword evidence="1" id="KW-1133">Transmembrane helix</keyword>
<keyword evidence="2" id="KW-0732">Signal</keyword>
<dbReference type="RefSeq" id="WP_156102862.1">
    <property type="nucleotide sequence ID" value="NZ_AQRC01000002.1"/>
</dbReference>
<evidence type="ECO:0000313" key="3">
    <source>
        <dbReference type="EMBL" id="KFE36214.1"/>
    </source>
</evidence>
<evidence type="ECO:0000313" key="4">
    <source>
        <dbReference type="Proteomes" id="UP000028607"/>
    </source>
</evidence>
<feature type="signal peptide" evidence="2">
    <location>
        <begin position="1"/>
        <end position="19"/>
    </location>
</feature>
<proteinExistence type="predicted"/>
<organism evidence="3 4">
    <name type="scientific">Thioclava atlantica</name>
    <dbReference type="NCBI Taxonomy" id="1317124"/>
    <lineage>
        <taxon>Bacteria</taxon>
        <taxon>Pseudomonadati</taxon>
        <taxon>Pseudomonadota</taxon>
        <taxon>Alphaproteobacteria</taxon>
        <taxon>Rhodobacterales</taxon>
        <taxon>Paracoccaceae</taxon>
        <taxon>Thioclava</taxon>
    </lineage>
</organism>
<name>A0A085TZR7_9RHOB</name>
<evidence type="ECO:0000256" key="1">
    <source>
        <dbReference type="SAM" id="Phobius"/>
    </source>
</evidence>
<keyword evidence="1" id="KW-0472">Membrane</keyword>
<reference evidence="3 4" key="2">
    <citation type="journal article" date="2015" name="Antonie Van Leeuwenhoek">
        <title>Thioclava indica sp. nov., isolated from surface seawater of the Indian Ocean.</title>
        <authorList>
            <person name="Liu Y."/>
            <person name="Lai Q."/>
            <person name="Du J."/>
            <person name="Xu H."/>
            <person name="Jiang L."/>
            <person name="Shao Z."/>
        </authorList>
    </citation>
    <scope>NUCLEOTIDE SEQUENCE [LARGE SCALE GENOMIC DNA]</scope>
    <source>
        <strain evidence="3 4">13D2W-2</strain>
    </source>
</reference>
<keyword evidence="1" id="KW-0812">Transmembrane</keyword>
<evidence type="ECO:0000256" key="2">
    <source>
        <dbReference type="SAM" id="SignalP"/>
    </source>
</evidence>
<dbReference type="EMBL" id="AQRC01000002">
    <property type="protein sequence ID" value="KFE36214.1"/>
    <property type="molecule type" value="Genomic_DNA"/>
</dbReference>
<comment type="caution">
    <text evidence="3">The sequence shown here is derived from an EMBL/GenBank/DDBJ whole genome shotgun (WGS) entry which is preliminary data.</text>
</comment>
<dbReference type="STRING" id="1317124.DW2_02849"/>
<dbReference type="AlphaFoldDB" id="A0A085TZR7"/>
<gene>
    <name evidence="3" type="ORF">DW2_02849</name>
</gene>
<keyword evidence="4" id="KW-1185">Reference proteome</keyword>
<dbReference type="PATRIC" id="fig|1317124.6.peg.568"/>
<feature type="chain" id="PRO_5001797595" evidence="2">
    <location>
        <begin position="20"/>
        <end position="55"/>
    </location>
</feature>
<accession>A0A085TZR7</accession>
<sequence length="55" mass="5460">MKSLSLTLAALLVASPALAHPGGHMHPHGIGTVVALGLGAAAFWGLVSLGKARFS</sequence>
<feature type="transmembrane region" description="Helical" evidence="1">
    <location>
        <begin position="29"/>
        <end position="49"/>
    </location>
</feature>
<dbReference type="Proteomes" id="UP000028607">
    <property type="component" value="Unassembled WGS sequence"/>
</dbReference>
<protein>
    <submittedName>
        <fullName evidence="3">Uncharacterized protein</fullName>
    </submittedName>
</protein>
<reference evidence="4" key="1">
    <citation type="submission" date="2013-04" db="EMBL/GenBank/DDBJ databases">
        <title>Thioclava sp. 13D2W-2 Genome Sequencing.</title>
        <authorList>
            <person name="Lai Q."/>
            <person name="Li G."/>
            <person name="Shao Z."/>
        </authorList>
    </citation>
    <scope>NUCLEOTIDE SEQUENCE [LARGE SCALE GENOMIC DNA]</scope>
    <source>
        <strain evidence="4">13D2W-2</strain>
    </source>
</reference>